<sequence>MSTLTLKQKKILDYLQAYSQKNGYSPSHEEMRKHFKLASVS</sequence>
<name>A0A2H0V082_9BACT</name>
<dbReference type="InterPro" id="IPR006199">
    <property type="entry name" value="LexA_DNA-bd_dom"/>
</dbReference>
<feature type="domain" description="LexA repressor DNA-binding" evidence="1">
    <location>
        <begin position="1"/>
        <end position="40"/>
    </location>
</feature>
<proteinExistence type="predicted"/>
<dbReference type="AlphaFoldDB" id="A0A2H0V082"/>
<accession>A0A2H0V082</accession>
<protein>
    <submittedName>
        <fullName evidence="2">LexA repressor</fullName>
    </submittedName>
</protein>
<dbReference type="Proteomes" id="UP000228906">
    <property type="component" value="Unassembled WGS sequence"/>
</dbReference>
<gene>
    <name evidence="2" type="ORF">COU03_00745</name>
</gene>
<dbReference type="SUPFAM" id="SSF46785">
    <property type="entry name" value="Winged helix' DNA-binding domain"/>
    <property type="match status" value="1"/>
</dbReference>
<evidence type="ECO:0000259" key="1">
    <source>
        <dbReference type="Pfam" id="PF01726"/>
    </source>
</evidence>
<dbReference type="GO" id="GO:0004252">
    <property type="term" value="F:serine-type endopeptidase activity"/>
    <property type="evidence" value="ECO:0007669"/>
    <property type="project" value="InterPro"/>
</dbReference>
<dbReference type="GO" id="GO:0006508">
    <property type="term" value="P:proteolysis"/>
    <property type="evidence" value="ECO:0007669"/>
    <property type="project" value="InterPro"/>
</dbReference>
<dbReference type="EMBL" id="PFAV01000013">
    <property type="protein sequence ID" value="PIR91740.1"/>
    <property type="molecule type" value="Genomic_DNA"/>
</dbReference>
<organism evidence="2 3">
    <name type="scientific">bacterium (Candidatus Gribaldobacteria) CG10_big_fil_rev_8_21_14_0_10_41_12</name>
    <dbReference type="NCBI Taxonomy" id="2014277"/>
    <lineage>
        <taxon>Bacteria</taxon>
        <taxon>Candidatus Gribaldobacteria</taxon>
    </lineage>
</organism>
<dbReference type="Pfam" id="PF01726">
    <property type="entry name" value="LexA_DNA_bind"/>
    <property type="match status" value="1"/>
</dbReference>
<dbReference type="InterPro" id="IPR036388">
    <property type="entry name" value="WH-like_DNA-bd_sf"/>
</dbReference>
<evidence type="ECO:0000313" key="2">
    <source>
        <dbReference type="EMBL" id="PIR91740.1"/>
    </source>
</evidence>
<comment type="caution">
    <text evidence="2">The sequence shown here is derived from an EMBL/GenBank/DDBJ whole genome shotgun (WGS) entry which is preliminary data.</text>
</comment>
<dbReference type="Gene3D" id="1.10.10.10">
    <property type="entry name" value="Winged helix-like DNA-binding domain superfamily/Winged helix DNA-binding domain"/>
    <property type="match status" value="1"/>
</dbReference>
<evidence type="ECO:0000313" key="3">
    <source>
        <dbReference type="Proteomes" id="UP000228906"/>
    </source>
</evidence>
<dbReference type="InterPro" id="IPR036390">
    <property type="entry name" value="WH_DNA-bd_sf"/>
</dbReference>
<reference evidence="3" key="1">
    <citation type="submission" date="2017-09" db="EMBL/GenBank/DDBJ databases">
        <title>Depth-based differentiation of microbial function through sediment-hosted aquifers and enrichment of novel symbionts in the deep terrestrial subsurface.</title>
        <authorList>
            <person name="Probst A.J."/>
            <person name="Ladd B."/>
            <person name="Jarett J.K."/>
            <person name="Geller-Mcgrath D.E."/>
            <person name="Sieber C.M.K."/>
            <person name="Emerson J.B."/>
            <person name="Anantharaman K."/>
            <person name="Thomas B.C."/>
            <person name="Malmstrom R."/>
            <person name="Stieglmeier M."/>
            <person name="Klingl A."/>
            <person name="Woyke T."/>
            <person name="Ryan C.M."/>
            <person name="Banfield J.F."/>
        </authorList>
    </citation>
    <scope>NUCLEOTIDE SEQUENCE [LARGE SCALE GENOMIC DNA]</scope>
</reference>
<feature type="non-terminal residue" evidence="2">
    <location>
        <position position="41"/>
    </location>
</feature>